<evidence type="ECO:0000313" key="2">
    <source>
        <dbReference type="Proteomes" id="UP000034881"/>
    </source>
</evidence>
<accession>A0A0G0T3D8</accession>
<sequence length="96" mass="11725">MKVKYFDWNREKSVLLKKKRGVSFEELVNVIIEGGLLDIIDHPNKEKFSNQQVFVIEFDDYIYLIPFVEDKEKYFLKTLYPSRKMTKIYLIERRKK</sequence>
<reference evidence="1 2" key="1">
    <citation type="journal article" date="2015" name="Nature">
        <title>rRNA introns, odd ribosomes, and small enigmatic genomes across a large radiation of phyla.</title>
        <authorList>
            <person name="Brown C.T."/>
            <person name="Hug L.A."/>
            <person name="Thomas B.C."/>
            <person name="Sharon I."/>
            <person name="Castelle C.J."/>
            <person name="Singh A."/>
            <person name="Wilkins M.J."/>
            <person name="Williams K.H."/>
            <person name="Banfield J.F."/>
        </authorList>
    </citation>
    <scope>NUCLEOTIDE SEQUENCE [LARGE SCALE GENOMIC DNA]</scope>
</reference>
<organism evidence="1 2">
    <name type="scientific">Candidatus Daviesbacteria bacterium GW2011_GWC2_40_12</name>
    <dbReference type="NCBI Taxonomy" id="1618431"/>
    <lineage>
        <taxon>Bacteria</taxon>
        <taxon>Candidatus Daviesiibacteriota</taxon>
    </lineage>
</organism>
<dbReference type="AlphaFoldDB" id="A0A0G0T3D8"/>
<dbReference type="EMBL" id="LBYB01000009">
    <property type="protein sequence ID" value="KKR41600.1"/>
    <property type="molecule type" value="Genomic_DNA"/>
</dbReference>
<gene>
    <name evidence="1" type="ORF">UT77_C0009G0058</name>
</gene>
<name>A0A0G0T3D8_9BACT</name>
<proteinExistence type="predicted"/>
<protein>
    <recommendedName>
        <fullName evidence="3">Toxin-antitoxin system, toxin component</fullName>
    </recommendedName>
</protein>
<evidence type="ECO:0000313" key="1">
    <source>
        <dbReference type="EMBL" id="KKR41600.1"/>
    </source>
</evidence>
<evidence type="ECO:0008006" key="3">
    <source>
        <dbReference type="Google" id="ProtNLM"/>
    </source>
</evidence>
<dbReference type="Proteomes" id="UP000034881">
    <property type="component" value="Unassembled WGS sequence"/>
</dbReference>
<comment type="caution">
    <text evidence="1">The sequence shown here is derived from an EMBL/GenBank/DDBJ whole genome shotgun (WGS) entry which is preliminary data.</text>
</comment>